<sequence length="176" mass="18981">MTDEAMAVGAARERITELIRAAGSCTLTTISLDGRLVGRPMLLQRAAFDGELWFFGYARSATVRQLRVNPEVEVSFADPESQVRVSLSGTARDDHDPTRAARLWRPELATWFPDGPTTPGLTLIAVHVTAARCWDRTGRRQDLLGAAGSAPPGASAFAPGSVPVTAGERRDHATER</sequence>
<accession>A0ABQ4I6Y4</accession>
<dbReference type="SUPFAM" id="SSF50475">
    <property type="entry name" value="FMN-binding split barrel"/>
    <property type="match status" value="1"/>
</dbReference>
<gene>
    <name evidence="3" type="ORF">Vgi01_03340</name>
</gene>
<name>A0ABQ4I6Y4_9ACTN</name>
<evidence type="ECO:0000256" key="1">
    <source>
        <dbReference type="SAM" id="MobiDB-lite"/>
    </source>
</evidence>
<feature type="domain" description="General stress protein FMN-binding split barrel" evidence="2">
    <location>
        <begin position="12"/>
        <end position="140"/>
    </location>
</feature>
<comment type="caution">
    <text evidence="3">The sequence shown here is derived from an EMBL/GenBank/DDBJ whole genome shotgun (WGS) entry which is preliminary data.</text>
</comment>
<organism evidence="3 4">
    <name type="scientific">Micromonospora gifhornensis</name>
    <dbReference type="NCBI Taxonomy" id="84594"/>
    <lineage>
        <taxon>Bacteria</taxon>
        <taxon>Bacillati</taxon>
        <taxon>Actinomycetota</taxon>
        <taxon>Actinomycetes</taxon>
        <taxon>Micromonosporales</taxon>
        <taxon>Micromonosporaceae</taxon>
        <taxon>Micromonospora</taxon>
    </lineage>
</organism>
<dbReference type="Proteomes" id="UP000647860">
    <property type="component" value="Unassembled WGS sequence"/>
</dbReference>
<dbReference type="Gene3D" id="2.30.110.10">
    <property type="entry name" value="Electron Transport, Fmn-binding Protein, Chain A"/>
    <property type="match status" value="1"/>
</dbReference>
<dbReference type="InterPro" id="IPR012349">
    <property type="entry name" value="Split_barrel_FMN-bd"/>
</dbReference>
<protein>
    <recommendedName>
        <fullName evidence="2">General stress protein FMN-binding split barrel domain-containing protein</fullName>
    </recommendedName>
</protein>
<dbReference type="RefSeq" id="WP_102659492.1">
    <property type="nucleotide sequence ID" value="NZ_BAAAGZ010000075.1"/>
</dbReference>
<feature type="compositionally biased region" description="Low complexity" evidence="1">
    <location>
        <begin position="145"/>
        <end position="161"/>
    </location>
</feature>
<feature type="compositionally biased region" description="Basic and acidic residues" evidence="1">
    <location>
        <begin position="167"/>
        <end position="176"/>
    </location>
</feature>
<dbReference type="PANTHER" id="PTHR34818">
    <property type="entry name" value="PROTEIN BLI-3"/>
    <property type="match status" value="1"/>
</dbReference>
<dbReference type="InterPro" id="IPR038725">
    <property type="entry name" value="YdaG_split_barrel_FMN-bd"/>
</dbReference>
<evidence type="ECO:0000313" key="3">
    <source>
        <dbReference type="EMBL" id="GIJ13650.1"/>
    </source>
</evidence>
<dbReference type="PANTHER" id="PTHR34818:SF1">
    <property type="entry name" value="PROTEIN BLI-3"/>
    <property type="match status" value="1"/>
</dbReference>
<proteinExistence type="predicted"/>
<evidence type="ECO:0000313" key="4">
    <source>
        <dbReference type="Proteomes" id="UP000647860"/>
    </source>
</evidence>
<dbReference type="Pfam" id="PF16242">
    <property type="entry name" value="Pyrid_ox_like"/>
    <property type="match status" value="1"/>
</dbReference>
<feature type="region of interest" description="Disordered" evidence="1">
    <location>
        <begin position="144"/>
        <end position="176"/>
    </location>
</feature>
<dbReference type="EMBL" id="BOPA01000003">
    <property type="protein sequence ID" value="GIJ13650.1"/>
    <property type="molecule type" value="Genomic_DNA"/>
</dbReference>
<reference evidence="3 4" key="1">
    <citation type="submission" date="2021-01" db="EMBL/GenBank/DDBJ databases">
        <title>Whole genome shotgun sequence of Verrucosispora gifhornensis NBRC 16317.</title>
        <authorList>
            <person name="Komaki H."/>
            <person name="Tamura T."/>
        </authorList>
    </citation>
    <scope>NUCLEOTIDE SEQUENCE [LARGE SCALE GENOMIC DNA]</scope>
    <source>
        <strain evidence="3 4">NBRC 16317</strain>
    </source>
</reference>
<evidence type="ECO:0000259" key="2">
    <source>
        <dbReference type="Pfam" id="PF16242"/>
    </source>
</evidence>
<dbReference type="InterPro" id="IPR052917">
    <property type="entry name" value="Stress-Dev_Protein"/>
</dbReference>
<keyword evidence="4" id="KW-1185">Reference proteome</keyword>